<protein>
    <submittedName>
        <fullName evidence="1">Uncharacterized protein</fullName>
    </submittedName>
</protein>
<dbReference type="EMBL" id="REGN01000696">
    <property type="protein sequence ID" value="RNA39944.1"/>
    <property type="molecule type" value="Genomic_DNA"/>
</dbReference>
<reference evidence="1 2" key="1">
    <citation type="journal article" date="2018" name="Sci. Rep.">
        <title>Genomic signatures of local adaptation to the degree of environmental predictability in rotifers.</title>
        <authorList>
            <person name="Franch-Gras L."/>
            <person name="Hahn C."/>
            <person name="Garcia-Roger E.M."/>
            <person name="Carmona M.J."/>
            <person name="Serra M."/>
            <person name="Gomez A."/>
        </authorList>
    </citation>
    <scope>NUCLEOTIDE SEQUENCE [LARGE SCALE GENOMIC DNA]</scope>
    <source>
        <strain evidence="1">HYR1</strain>
    </source>
</reference>
<organism evidence="1 2">
    <name type="scientific">Brachionus plicatilis</name>
    <name type="common">Marine rotifer</name>
    <name type="synonym">Brachionus muelleri</name>
    <dbReference type="NCBI Taxonomy" id="10195"/>
    <lineage>
        <taxon>Eukaryota</taxon>
        <taxon>Metazoa</taxon>
        <taxon>Spiralia</taxon>
        <taxon>Gnathifera</taxon>
        <taxon>Rotifera</taxon>
        <taxon>Eurotatoria</taxon>
        <taxon>Monogononta</taxon>
        <taxon>Pseudotrocha</taxon>
        <taxon>Ploima</taxon>
        <taxon>Brachionidae</taxon>
        <taxon>Brachionus</taxon>
    </lineage>
</organism>
<proteinExistence type="predicted"/>
<evidence type="ECO:0000313" key="1">
    <source>
        <dbReference type="EMBL" id="RNA39944.1"/>
    </source>
</evidence>
<dbReference type="Proteomes" id="UP000276133">
    <property type="component" value="Unassembled WGS sequence"/>
</dbReference>
<gene>
    <name evidence="1" type="ORF">BpHYR1_030970</name>
</gene>
<comment type="caution">
    <text evidence="1">The sequence shown here is derived from an EMBL/GenBank/DDBJ whole genome shotgun (WGS) entry which is preliminary data.</text>
</comment>
<sequence length="103" mass="11866">MIIYNQIYFNQSSQSKHANCLTIIRFGKCKTSTLSQDSIFDFKLVLYVKENLGKPSDGRLKLSLVELVRLMEQKNVKKGINIPLFNHSCYRNIMLIALLITLV</sequence>
<keyword evidence="2" id="KW-1185">Reference proteome</keyword>
<accession>A0A3M7SVT9</accession>
<evidence type="ECO:0000313" key="2">
    <source>
        <dbReference type="Proteomes" id="UP000276133"/>
    </source>
</evidence>
<name>A0A3M7SVT9_BRAPC</name>
<dbReference type="AlphaFoldDB" id="A0A3M7SVT9"/>